<reference evidence="2 3" key="1">
    <citation type="submission" date="2018-12" db="EMBL/GenBank/DDBJ databases">
        <authorList>
            <person name="Toschakov S.V."/>
        </authorList>
    </citation>
    <scope>NUCLEOTIDE SEQUENCE [LARGE SCALE GENOMIC DNA]</scope>
    <source>
        <strain evidence="2 3">GM2012</strain>
    </source>
</reference>
<evidence type="ECO:0000256" key="1">
    <source>
        <dbReference type="SAM" id="MobiDB-lite"/>
    </source>
</evidence>
<protein>
    <submittedName>
        <fullName evidence="2">Uncharacterized protein</fullName>
    </submittedName>
</protein>
<proteinExistence type="predicted"/>
<dbReference type="AlphaFoldDB" id="A0A432MID9"/>
<dbReference type="RefSeq" id="WP_126726038.1">
    <property type="nucleotide sequence ID" value="NZ_RYZH01000025.1"/>
</dbReference>
<dbReference type="EMBL" id="RYZH01000025">
    <property type="protein sequence ID" value="RUL87132.1"/>
    <property type="molecule type" value="Genomic_DNA"/>
</dbReference>
<evidence type="ECO:0000313" key="2">
    <source>
        <dbReference type="EMBL" id="RUL87132.1"/>
    </source>
</evidence>
<sequence>METWRHPRSTLGIALLSLSLWTVAGCGGRESGPAPEPYTPENTESGGGAAAPEPPPGEM</sequence>
<dbReference type="Proteomes" id="UP000280296">
    <property type="component" value="Unassembled WGS sequence"/>
</dbReference>
<organism evidence="2 3">
    <name type="scientific">Tautonia sociabilis</name>
    <dbReference type="NCBI Taxonomy" id="2080755"/>
    <lineage>
        <taxon>Bacteria</taxon>
        <taxon>Pseudomonadati</taxon>
        <taxon>Planctomycetota</taxon>
        <taxon>Planctomycetia</taxon>
        <taxon>Isosphaerales</taxon>
        <taxon>Isosphaeraceae</taxon>
        <taxon>Tautonia</taxon>
    </lineage>
</organism>
<reference evidence="2 3" key="2">
    <citation type="submission" date="2019-01" db="EMBL/GenBank/DDBJ databases">
        <title>Tautonia sociabilis, a novel thermotolerant planctomycete of Isosphaeraceae family, isolated from a 4000 m deep subterranean habitat.</title>
        <authorList>
            <person name="Kovaleva O.L."/>
            <person name="Elcheninov A.G."/>
            <person name="Van Heerden E."/>
            <person name="Toshchakov S.V."/>
            <person name="Novikov A."/>
            <person name="Bonch-Osmolovskaya E.A."/>
            <person name="Kublanov I.V."/>
        </authorList>
    </citation>
    <scope>NUCLEOTIDE SEQUENCE [LARGE SCALE GENOMIC DNA]</scope>
    <source>
        <strain evidence="2 3">GM2012</strain>
    </source>
</reference>
<name>A0A432MID9_9BACT</name>
<evidence type="ECO:0000313" key="3">
    <source>
        <dbReference type="Proteomes" id="UP000280296"/>
    </source>
</evidence>
<keyword evidence="3" id="KW-1185">Reference proteome</keyword>
<comment type="caution">
    <text evidence="2">The sequence shown here is derived from an EMBL/GenBank/DDBJ whole genome shotgun (WGS) entry which is preliminary data.</text>
</comment>
<accession>A0A432MID9</accession>
<gene>
    <name evidence="2" type="ORF">TsocGM_13700</name>
</gene>
<dbReference type="PROSITE" id="PS51257">
    <property type="entry name" value="PROKAR_LIPOPROTEIN"/>
    <property type="match status" value="1"/>
</dbReference>
<feature type="region of interest" description="Disordered" evidence="1">
    <location>
        <begin position="25"/>
        <end position="59"/>
    </location>
</feature>